<dbReference type="EMBL" id="JAGFBR010000001">
    <property type="protein sequence ID" value="KAH0470330.1"/>
    <property type="molecule type" value="Genomic_DNA"/>
</dbReference>
<dbReference type="AlphaFoldDB" id="A0AAV7HSV8"/>
<comment type="caution">
    <text evidence="1">The sequence shown here is derived from an EMBL/GenBank/DDBJ whole genome shotgun (WGS) entry which is preliminary data.</text>
</comment>
<reference evidence="1 2" key="1">
    <citation type="journal article" date="2021" name="Hortic Res">
        <title>Chromosome-scale assembly of the Dendrobium chrysotoxum genome enhances the understanding of orchid evolution.</title>
        <authorList>
            <person name="Zhang Y."/>
            <person name="Zhang G.Q."/>
            <person name="Zhang D."/>
            <person name="Liu X.D."/>
            <person name="Xu X.Y."/>
            <person name="Sun W.H."/>
            <person name="Yu X."/>
            <person name="Zhu X."/>
            <person name="Wang Z.W."/>
            <person name="Zhao X."/>
            <person name="Zhong W.Y."/>
            <person name="Chen H."/>
            <person name="Yin W.L."/>
            <person name="Huang T."/>
            <person name="Niu S.C."/>
            <person name="Liu Z.J."/>
        </authorList>
    </citation>
    <scope>NUCLEOTIDE SEQUENCE [LARGE SCALE GENOMIC DNA]</scope>
    <source>
        <strain evidence="1">Lindl</strain>
    </source>
</reference>
<gene>
    <name evidence="1" type="ORF">IEQ34_000053</name>
</gene>
<dbReference type="Proteomes" id="UP000775213">
    <property type="component" value="Unassembled WGS sequence"/>
</dbReference>
<accession>A0AAV7HSV8</accession>
<evidence type="ECO:0000313" key="1">
    <source>
        <dbReference type="EMBL" id="KAH0470330.1"/>
    </source>
</evidence>
<organism evidence="1 2">
    <name type="scientific">Dendrobium chrysotoxum</name>
    <name type="common">Orchid</name>
    <dbReference type="NCBI Taxonomy" id="161865"/>
    <lineage>
        <taxon>Eukaryota</taxon>
        <taxon>Viridiplantae</taxon>
        <taxon>Streptophyta</taxon>
        <taxon>Embryophyta</taxon>
        <taxon>Tracheophyta</taxon>
        <taxon>Spermatophyta</taxon>
        <taxon>Magnoliopsida</taxon>
        <taxon>Liliopsida</taxon>
        <taxon>Asparagales</taxon>
        <taxon>Orchidaceae</taxon>
        <taxon>Epidendroideae</taxon>
        <taxon>Malaxideae</taxon>
        <taxon>Dendrobiinae</taxon>
        <taxon>Dendrobium</taxon>
    </lineage>
</organism>
<sequence length="68" mass="7365">MLSRRNPPSDTDIEPSSLFPIILKYYSCGHAHIGHKKLKGANFILPNISQGAKLGYALDVGPNSLNST</sequence>
<evidence type="ECO:0000313" key="2">
    <source>
        <dbReference type="Proteomes" id="UP000775213"/>
    </source>
</evidence>
<proteinExistence type="predicted"/>
<name>A0AAV7HSV8_DENCH</name>
<keyword evidence="2" id="KW-1185">Reference proteome</keyword>
<protein>
    <submittedName>
        <fullName evidence="1">Uncharacterized protein</fullName>
    </submittedName>
</protein>